<organism evidence="5 6">
    <name type="scientific">Dictyobacter vulcani</name>
    <dbReference type="NCBI Taxonomy" id="2607529"/>
    <lineage>
        <taxon>Bacteria</taxon>
        <taxon>Bacillati</taxon>
        <taxon>Chloroflexota</taxon>
        <taxon>Ktedonobacteria</taxon>
        <taxon>Ktedonobacterales</taxon>
        <taxon>Dictyobacteraceae</taxon>
        <taxon>Dictyobacter</taxon>
    </lineage>
</organism>
<dbReference type="GO" id="GO:0009055">
    <property type="term" value="F:electron transfer activity"/>
    <property type="evidence" value="ECO:0007669"/>
    <property type="project" value="InterPro"/>
</dbReference>
<dbReference type="RefSeq" id="WP_151754217.1">
    <property type="nucleotide sequence ID" value="NZ_BKZW01000001.1"/>
</dbReference>
<evidence type="ECO:0000313" key="6">
    <source>
        <dbReference type="Proteomes" id="UP000326912"/>
    </source>
</evidence>
<reference evidence="5 6" key="1">
    <citation type="submission" date="2019-10" db="EMBL/GenBank/DDBJ databases">
        <title>Dictyobacter vulcani sp. nov., within the class Ktedonobacteria, isolated from soil of volcanic Mt. Zao.</title>
        <authorList>
            <person name="Zheng Y."/>
            <person name="Wang C.M."/>
            <person name="Sakai Y."/>
            <person name="Abe K."/>
            <person name="Yokota A."/>
            <person name="Yabe S."/>
        </authorList>
    </citation>
    <scope>NUCLEOTIDE SEQUENCE [LARGE SCALE GENOMIC DNA]</scope>
    <source>
        <strain evidence="5 6">W12</strain>
    </source>
</reference>
<comment type="caution">
    <text evidence="5">The sequence shown here is derived from an EMBL/GenBank/DDBJ whole genome shotgun (WGS) entry which is preliminary data.</text>
</comment>
<dbReference type="AlphaFoldDB" id="A0A5J4KGX4"/>
<keyword evidence="1" id="KW-0479">Metal-binding</keyword>
<gene>
    <name evidence="5" type="ORF">KDW_01840</name>
</gene>
<proteinExistence type="predicted"/>
<dbReference type="GO" id="GO:0005507">
    <property type="term" value="F:copper ion binding"/>
    <property type="evidence" value="ECO:0007669"/>
    <property type="project" value="InterPro"/>
</dbReference>
<evidence type="ECO:0000259" key="4">
    <source>
        <dbReference type="Pfam" id="PF00127"/>
    </source>
</evidence>
<keyword evidence="2" id="KW-0186">Copper</keyword>
<sequence>MNKKILFGLLALSLMTVLFSACRVIDANTIPKNVSAHMGAATFIQTKVEVPKGQKLDIIDDVAASHIIKNGTWKGSKADSTKEAGAPDVNLTFAGGDKQSVGPFNTAGTFELYCTIHGGMNLTVVVK</sequence>
<feature type="domain" description="Blue (type 1) copper" evidence="4">
    <location>
        <begin position="34"/>
        <end position="127"/>
    </location>
</feature>
<feature type="signal peptide" evidence="3">
    <location>
        <begin position="1"/>
        <end position="20"/>
    </location>
</feature>
<dbReference type="PROSITE" id="PS51257">
    <property type="entry name" value="PROKAR_LIPOPROTEIN"/>
    <property type="match status" value="1"/>
</dbReference>
<accession>A0A5J4KGX4</accession>
<name>A0A5J4KGX4_9CHLR</name>
<dbReference type="SUPFAM" id="SSF49503">
    <property type="entry name" value="Cupredoxins"/>
    <property type="match status" value="1"/>
</dbReference>
<dbReference type="InterPro" id="IPR000923">
    <property type="entry name" value="BlueCu_1"/>
</dbReference>
<evidence type="ECO:0000256" key="3">
    <source>
        <dbReference type="SAM" id="SignalP"/>
    </source>
</evidence>
<evidence type="ECO:0000256" key="2">
    <source>
        <dbReference type="ARBA" id="ARBA00023008"/>
    </source>
</evidence>
<dbReference type="EMBL" id="BKZW01000001">
    <property type="protein sequence ID" value="GER86022.1"/>
    <property type="molecule type" value="Genomic_DNA"/>
</dbReference>
<dbReference type="InterPro" id="IPR008972">
    <property type="entry name" value="Cupredoxin"/>
</dbReference>
<keyword evidence="3" id="KW-0732">Signal</keyword>
<dbReference type="Pfam" id="PF00127">
    <property type="entry name" value="Copper-bind"/>
    <property type="match status" value="1"/>
</dbReference>
<dbReference type="Proteomes" id="UP000326912">
    <property type="component" value="Unassembled WGS sequence"/>
</dbReference>
<keyword evidence="6" id="KW-1185">Reference proteome</keyword>
<feature type="chain" id="PRO_5023940665" description="Blue (type 1) copper domain-containing protein" evidence="3">
    <location>
        <begin position="21"/>
        <end position="127"/>
    </location>
</feature>
<protein>
    <recommendedName>
        <fullName evidence="4">Blue (type 1) copper domain-containing protein</fullName>
    </recommendedName>
</protein>
<dbReference type="Gene3D" id="2.60.40.420">
    <property type="entry name" value="Cupredoxins - blue copper proteins"/>
    <property type="match status" value="1"/>
</dbReference>
<evidence type="ECO:0000256" key="1">
    <source>
        <dbReference type="ARBA" id="ARBA00022723"/>
    </source>
</evidence>
<evidence type="ECO:0000313" key="5">
    <source>
        <dbReference type="EMBL" id="GER86022.1"/>
    </source>
</evidence>